<keyword evidence="2" id="KW-1185">Reference proteome</keyword>
<dbReference type="Proteomes" id="UP001310248">
    <property type="component" value="Unassembled WGS sequence"/>
</dbReference>
<organism evidence="1 2">
    <name type="scientific">Agarivorans aestuarii</name>
    <dbReference type="NCBI Taxonomy" id="1563703"/>
    <lineage>
        <taxon>Bacteria</taxon>
        <taxon>Pseudomonadati</taxon>
        <taxon>Pseudomonadota</taxon>
        <taxon>Gammaproteobacteria</taxon>
        <taxon>Alteromonadales</taxon>
        <taxon>Alteromonadaceae</taxon>
        <taxon>Agarivorans</taxon>
    </lineage>
</organism>
<sequence>MPAILPVSADLNERACFCQTCLSKTLAEKLTVLIANTPHDELLTLAGRYRTPPNQQAVLQEYLDYSKENGLTVFSAWYHLKRGSCCGNGCRHCPYPS</sequence>
<comment type="caution">
    <text evidence="1">The sequence shown here is derived from an EMBL/GenBank/DDBJ whole genome shotgun (WGS) entry which is preliminary data.</text>
</comment>
<reference evidence="2" key="1">
    <citation type="submission" date="2023-07" db="EMBL/GenBank/DDBJ databases">
        <title>Draft genome sequence of Agarivorans aestuarii strain ZMCS4, a CAZymes producing bacteria isolated from the marine brown algae Clodostephus spongiosus.</title>
        <authorList>
            <person name="Lorente B."/>
            <person name="Cabral C."/>
            <person name="Frias J."/>
            <person name="Faria J."/>
            <person name="Toubarro D."/>
        </authorList>
    </citation>
    <scope>NUCLEOTIDE SEQUENCE [LARGE SCALE GENOMIC DNA]</scope>
    <source>
        <strain evidence="2">ZMCS4</strain>
    </source>
</reference>
<name>A0ABU7FYL4_9ALTE</name>
<gene>
    <name evidence="1" type="ORF">SNR37_000020</name>
</gene>
<dbReference type="Pfam" id="PF17653">
    <property type="entry name" value="DUF5522"/>
    <property type="match status" value="1"/>
</dbReference>
<protein>
    <submittedName>
        <fullName evidence="1">DUF5522 domain-containing protein</fullName>
    </submittedName>
</protein>
<accession>A0ABU7FYL4</accession>
<dbReference type="InterPro" id="IPR040807">
    <property type="entry name" value="DUF5522"/>
</dbReference>
<evidence type="ECO:0000313" key="1">
    <source>
        <dbReference type="EMBL" id="MEE1672253.1"/>
    </source>
</evidence>
<dbReference type="EMBL" id="JAYDYW010000001">
    <property type="protein sequence ID" value="MEE1672253.1"/>
    <property type="molecule type" value="Genomic_DNA"/>
</dbReference>
<evidence type="ECO:0000313" key="2">
    <source>
        <dbReference type="Proteomes" id="UP001310248"/>
    </source>
</evidence>
<proteinExistence type="predicted"/>
<dbReference type="RefSeq" id="WP_329773550.1">
    <property type="nucleotide sequence ID" value="NZ_JAYDYW010000001.1"/>
</dbReference>